<keyword evidence="2" id="KW-1185">Reference proteome</keyword>
<reference evidence="1 2" key="1">
    <citation type="submission" date="2021-06" db="EMBL/GenBank/DDBJ databases">
        <authorList>
            <person name="Palmer J.M."/>
        </authorList>
    </citation>
    <scope>NUCLEOTIDE SEQUENCE [LARGE SCALE GENOMIC DNA]</scope>
    <source>
        <strain evidence="1 2">AS_MEX2019</strain>
        <tissue evidence="1">Muscle</tissue>
    </source>
</reference>
<comment type="caution">
    <text evidence="1">The sequence shown here is derived from an EMBL/GenBank/DDBJ whole genome shotgun (WGS) entry which is preliminary data.</text>
</comment>
<gene>
    <name evidence="1" type="ORF">AMECASPLE_034970</name>
</gene>
<organism evidence="1 2">
    <name type="scientific">Ameca splendens</name>
    <dbReference type="NCBI Taxonomy" id="208324"/>
    <lineage>
        <taxon>Eukaryota</taxon>
        <taxon>Metazoa</taxon>
        <taxon>Chordata</taxon>
        <taxon>Craniata</taxon>
        <taxon>Vertebrata</taxon>
        <taxon>Euteleostomi</taxon>
        <taxon>Actinopterygii</taxon>
        <taxon>Neopterygii</taxon>
        <taxon>Teleostei</taxon>
        <taxon>Neoteleostei</taxon>
        <taxon>Acanthomorphata</taxon>
        <taxon>Ovalentaria</taxon>
        <taxon>Atherinomorphae</taxon>
        <taxon>Cyprinodontiformes</taxon>
        <taxon>Goodeidae</taxon>
        <taxon>Ameca</taxon>
    </lineage>
</organism>
<protein>
    <submittedName>
        <fullName evidence="1">Uncharacterized protein</fullName>
    </submittedName>
</protein>
<dbReference type="EMBL" id="JAHRIP010061509">
    <property type="protein sequence ID" value="MEQ2305176.1"/>
    <property type="molecule type" value="Genomic_DNA"/>
</dbReference>
<name>A0ABV0ZI13_9TELE</name>
<accession>A0ABV0ZI13</accession>
<dbReference type="Proteomes" id="UP001469553">
    <property type="component" value="Unassembled WGS sequence"/>
</dbReference>
<evidence type="ECO:0000313" key="2">
    <source>
        <dbReference type="Proteomes" id="UP001469553"/>
    </source>
</evidence>
<evidence type="ECO:0000313" key="1">
    <source>
        <dbReference type="EMBL" id="MEQ2305176.1"/>
    </source>
</evidence>
<sequence length="108" mass="12367">MQKINCLLSGRNGPTLKEARFLQRLFFTDAHANLHPSWFVEQECLLSICSGIKYHRRLFRNLLLHEKQIVGCLESQSEETTGTPSISLNKETPFKTTVGHLQAWLLIS</sequence>
<proteinExistence type="predicted"/>